<dbReference type="RefSeq" id="WP_045280704.1">
    <property type="nucleotide sequence ID" value="NZ_CAKKLT010000002.1"/>
</dbReference>
<dbReference type="AlphaFoldDB" id="A0A0F0L6Y4"/>
<comment type="caution">
    <text evidence="2">The sequence shown here is derived from an EMBL/GenBank/DDBJ whole genome shotgun (WGS) entry which is preliminary data.</text>
</comment>
<proteinExistence type="predicted"/>
<evidence type="ECO:0000259" key="1">
    <source>
        <dbReference type="Pfam" id="PF01636"/>
    </source>
</evidence>
<reference evidence="2 3" key="1">
    <citation type="submission" date="2015-02" db="EMBL/GenBank/DDBJ databases">
        <title>Draft genome sequences of ten Microbacterium spp. with emphasis on heavy metal contaminated environments.</title>
        <authorList>
            <person name="Corretto E."/>
        </authorList>
    </citation>
    <scope>NUCLEOTIDE SEQUENCE [LARGE SCALE GENOMIC DNA]</scope>
    <source>
        <strain evidence="2 3">BEL4b</strain>
    </source>
</reference>
<dbReference type="InterPro" id="IPR011009">
    <property type="entry name" value="Kinase-like_dom_sf"/>
</dbReference>
<dbReference type="PANTHER" id="PTHR21310:SF42">
    <property type="entry name" value="BIFUNCTIONAL AAC_APH"/>
    <property type="match status" value="1"/>
</dbReference>
<dbReference type="GO" id="GO:0016740">
    <property type="term" value="F:transferase activity"/>
    <property type="evidence" value="ECO:0007669"/>
    <property type="project" value="UniProtKB-KW"/>
</dbReference>
<dbReference type="Pfam" id="PF01636">
    <property type="entry name" value="APH"/>
    <property type="match status" value="1"/>
</dbReference>
<protein>
    <submittedName>
        <fullName evidence="2">Phosphotransferase enzyme family protein</fullName>
    </submittedName>
</protein>
<name>A0A0F0L6Y4_9MICO</name>
<organism evidence="2 3">
    <name type="scientific">Microbacterium oxydans</name>
    <dbReference type="NCBI Taxonomy" id="82380"/>
    <lineage>
        <taxon>Bacteria</taxon>
        <taxon>Bacillati</taxon>
        <taxon>Actinomycetota</taxon>
        <taxon>Actinomycetes</taxon>
        <taxon>Micrococcales</taxon>
        <taxon>Microbacteriaceae</taxon>
        <taxon>Microbacterium</taxon>
    </lineage>
</organism>
<dbReference type="EMBL" id="JYIW01000026">
    <property type="protein sequence ID" value="KJL28454.1"/>
    <property type="molecule type" value="Genomic_DNA"/>
</dbReference>
<dbReference type="Gene3D" id="3.30.200.20">
    <property type="entry name" value="Phosphorylase Kinase, domain 1"/>
    <property type="match status" value="1"/>
</dbReference>
<dbReference type="SUPFAM" id="SSF56112">
    <property type="entry name" value="Protein kinase-like (PK-like)"/>
    <property type="match status" value="1"/>
</dbReference>
<dbReference type="Proteomes" id="UP000033640">
    <property type="component" value="Unassembled WGS sequence"/>
</dbReference>
<dbReference type="InterPro" id="IPR051678">
    <property type="entry name" value="AGP_Transferase"/>
</dbReference>
<evidence type="ECO:0000313" key="2">
    <source>
        <dbReference type="EMBL" id="KJL28454.1"/>
    </source>
</evidence>
<dbReference type="PATRIC" id="fig|82380.11.peg.3554"/>
<dbReference type="InterPro" id="IPR002575">
    <property type="entry name" value="Aminoglycoside_PTrfase"/>
</dbReference>
<dbReference type="Gene3D" id="3.90.1200.10">
    <property type="match status" value="1"/>
</dbReference>
<sequence>MHEGELTLDDELARALIADSFPELGGQGLRRVHAAGTVNTIVRVGVDLVARFPLAAATREDLAAEAAAMSAFAAVCPFPTPRPYGIGSGSERYPSAWTMQTWVPGETARLDAHTGSPSLAIDLAELILSLRAVEADGRVFDGQGRGGDLRDHDAWVDTCLSKSGHLLNVSRTAALWQALHDLPRSGPDAMSHRDLTPFNLLVERRSGDDRLAGVLDSGSFGPVDRALDLVGAWHLFDSGPRALLRDRVAATEIEWRRGAAWALQQAIGLGWYYERSNPAMAALGLSTIRRLLADAELSALLSRG</sequence>
<feature type="domain" description="Aminoglycoside phosphotransferase" evidence="1">
    <location>
        <begin position="33"/>
        <end position="261"/>
    </location>
</feature>
<dbReference type="PANTHER" id="PTHR21310">
    <property type="entry name" value="AMINOGLYCOSIDE PHOSPHOTRANSFERASE-RELATED-RELATED"/>
    <property type="match status" value="1"/>
</dbReference>
<evidence type="ECO:0000313" key="3">
    <source>
        <dbReference type="Proteomes" id="UP000033640"/>
    </source>
</evidence>
<accession>A0A0F0L6Y4</accession>
<gene>
    <name evidence="2" type="ORF">RS83_03527</name>
</gene>
<keyword evidence="2" id="KW-0808">Transferase</keyword>
<dbReference type="OrthoDB" id="9797603at2"/>